<sequence>MTALATILISAAVKVGAPLVKNILQEHFGGAGSAVGGAVVDAIAKKVGVPVEDLETVTPAVIEDAVTAVEPEVPQLIDALVTAQIQGNKLMLAEMKKDSSFGWLWRPAGMWLMLGCITFYVVLLPLLDALLGTPLKLTVSFGEFTTVFVTYCSLYMGGNTALRMLKRGDSK</sequence>
<dbReference type="Proteomes" id="UP000244081">
    <property type="component" value="Unassembled WGS sequence"/>
</dbReference>
<gene>
    <name evidence="2" type="ORF">C8N35_11636</name>
</gene>
<name>A0A2T5UQ89_9HYPH</name>
<keyword evidence="3" id="KW-1185">Reference proteome</keyword>
<dbReference type="RefSeq" id="WP_107992103.1">
    <property type="nucleotide sequence ID" value="NZ_QAYG01000016.1"/>
</dbReference>
<keyword evidence="1" id="KW-0472">Membrane</keyword>
<comment type="caution">
    <text evidence="2">The sequence shown here is derived from an EMBL/GenBank/DDBJ whole genome shotgun (WGS) entry which is preliminary data.</text>
</comment>
<keyword evidence="1" id="KW-0812">Transmembrane</keyword>
<keyword evidence="1" id="KW-1133">Transmembrane helix</keyword>
<evidence type="ECO:0000256" key="1">
    <source>
        <dbReference type="SAM" id="Phobius"/>
    </source>
</evidence>
<feature type="transmembrane region" description="Helical" evidence="1">
    <location>
        <begin position="144"/>
        <end position="162"/>
    </location>
</feature>
<evidence type="ECO:0000313" key="2">
    <source>
        <dbReference type="EMBL" id="PTW53581.1"/>
    </source>
</evidence>
<feature type="transmembrane region" description="Helical" evidence="1">
    <location>
        <begin position="103"/>
        <end position="124"/>
    </location>
</feature>
<accession>A0A2T5UQ89</accession>
<evidence type="ECO:0000313" key="3">
    <source>
        <dbReference type="Proteomes" id="UP000244081"/>
    </source>
</evidence>
<reference evidence="2 3" key="1">
    <citation type="submission" date="2018-04" db="EMBL/GenBank/DDBJ databases">
        <title>Genomic Encyclopedia of Archaeal and Bacterial Type Strains, Phase II (KMG-II): from individual species to whole genera.</title>
        <authorList>
            <person name="Goeker M."/>
        </authorList>
    </citation>
    <scope>NUCLEOTIDE SEQUENCE [LARGE SCALE GENOMIC DNA]</scope>
    <source>
        <strain evidence="2 3">DSM 23382</strain>
    </source>
</reference>
<dbReference type="OrthoDB" id="7840363at2"/>
<protein>
    <submittedName>
        <fullName evidence="2">Holin (3TMs family)</fullName>
    </submittedName>
</protein>
<dbReference type="AlphaFoldDB" id="A0A2T5UQ89"/>
<organism evidence="2 3">
    <name type="scientific">Breoghania corrubedonensis</name>
    <dbReference type="NCBI Taxonomy" id="665038"/>
    <lineage>
        <taxon>Bacteria</taxon>
        <taxon>Pseudomonadati</taxon>
        <taxon>Pseudomonadota</taxon>
        <taxon>Alphaproteobacteria</taxon>
        <taxon>Hyphomicrobiales</taxon>
        <taxon>Stappiaceae</taxon>
        <taxon>Breoghania</taxon>
    </lineage>
</organism>
<dbReference type="EMBL" id="QAYG01000016">
    <property type="protein sequence ID" value="PTW53581.1"/>
    <property type="molecule type" value="Genomic_DNA"/>
</dbReference>
<proteinExistence type="predicted"/>